<evidence type="ECO:0000313" key="3">
    <source>
        <dbReference type="Proteomes" id="UP000050280"/>
    </source>
</evidence>
<gene>
    <name evidence="2" type="ORF">I595_986</name>
</gene>
<keyword evidence="1" id="KW-1133">Transmembrane helix</keyword>
<keyword evidence="1" id="KW-0472">Membrane</keyword>
<name>A0A0P7AWS7_9FLAO</name>
<dbReference type="AlphaFoldDB" id="A0A0P7AWS7"/>
<comment type="caution">
    <text evidence="2">The sequence shown here is derived from an EMBL/GenBank/DDBJ whole genome shotgun (WGS) entry which is preliminary data.</text>
</comment>
<keyword evidence="3" id="KW-1185">Reference proteome</keyword>
<feature type="transmembrane region" description="Helical" evidence="1">
    <location>
        <begin position="61"/>
        <end position="85"/>
    </location>
</feature>
<dbReference type="Proteomes" id="UP000050280">
    <property type="component" value="Unassembled WGS sequence"/>
</dbReference>
<proteinExistence type="predicted"/>
<evidence type="ECO:0000256" key="1">
    <source>
        <dbReference type="SAM" id="Phobius"/>
    </source>
</evidence>
<protein>
    <submittedName>
        <fullName evidence="2">Uncharacterized protein</fullName>
    </submittedName>
</protein>
<dbReference type="RefSeq" id="WP_245628225.1">
    <property type="nucleotide sequence ID" value="NZ_LDJX01000002.1"/>
</dbReference>
<reference evidence="2 3" key="1">
    <citation type="submission" date="2015-09" db="EMBL/GenBank/DDBJ databases">
        <title>Genome sequence of the marine flavobacterium Croceitalea dokdonensis DOKDO 023 that contains proton- and sodium-pumping rhodopsins.</title>
        <authorList>
            <person name="Kwon S.-K."/>
            <person name="Lee H.K."/>
            <person name="Kwak M.-J."/>
            <person name="Kim J.F."/>
        </authorList>
    </citation>
    <scope>NUCLEOTIDE SEQUENCE [LARGE SCALE GENOMIC DNA]</scope>
    <source>
        <strain evidence="2 3">DOKDO 023</strain>
    </source>
</reference>
<dbReference type="STRING" id="1300341.I595_986"/>
<feature type="transmembrane region" description="Helical" evidence="1">
    <location>
        <begin position="91"/>
        <end position="112"/>
    </location>
</feature>
<dbReference type="EMBL" id="LDJX01000002">
    <property type="protein sequence ID" value="KPM32568.1"/>
    <property type="molecule type" value="Genomic_DNA"/>
</dbReference>
<evidence type="ECO:0000313" key="2">
    <source>
        <dbReference type="EMBL" id="KPM32568.1"/>
    </source>
</evidence>
<keyword evidence="1" id="KW-0812">Transmembrane</keyword>
<sequence length="142" mass="15573">MVLRLGRPANQKSFEGTLFGNNFQIQPVIKGKNSFSPQIKGTITDSANGTTILMDLKIHRFVIVFMAFWLGGVGLGFVGTIYGILRQETNPLFAVVPLVMLAFGIGLAFFGFNSEKEKSIAKIKQIVDGKTRNNKFANSVDT</sequence>
<organism evidence="2 3">
    <name type="scientific">Croceitalea dokdonensis DOKDO 023</name>
    <dbReference type="NCBI Taxonomy" id="1300341"/>
    <lineage>
        <taxon>Bacteria</taxon>
        <taxon>Pseudomonadati</taxon>
        <taxon>Bacteroidota</taxon>
        <taxon>Flavobacteriia</taxon>
        <taxon>Flavobacteriales</taxon>
        <taxon>Flavobacteriaceae</taxon>
        <taxon>Croceitalea</taxon>
    </lineage>
</organism>
<accession>A0A0P7AWS7</accession>